<name>A0A3P3Y1Z9_PLABS</name>
<evidence type="ECO:0000313" key="4">
    <source>
        <dbReference type="Proteomes" id="UP000290189"/>
    </source>
</evidence>
<feature type="region of interest" description="Disordered" evidence="2">
    <location>
        <begin position="1144"/>
        <end position="1207"/>
    </location>
</feature>
<dbReference type="InterPro" id="IPR036322">
    <property type="entry name" value="WD40_repeat_dom_sf"/>
</dbReference>
<keyword evidence="3" id="KW-0496">Mitochondrion</keyword>
<dbReference type="InterPro" id="IPR015943">
    <property type="entry name" value="WD40/YVTN_repeat-like_dom_sf"/>
</dbReference>
<protein>
    <submittedName>
        <fullName evidence="3">Uncharacterized protein</fullName>
    </submittedName>
</protein>
<dbReference type="Proteomes" id="UP000290189">
    <property type="component" value="Unassembled WGS sequence"/>
</dbReference>
<proteinExistence type="predicted"/>
<reference evidence="3 4" key="1">
    <citation type="submission" date="2018-03" db="EMBL/GenBank/DDBJ databases">
        <authorList>
            <person name="Fogelqvist J."/>
        </authorList>
    </citation>
    <scope>NUCLEOTIDE SEQUENCE [LARGE SCALE GENOMIC DNA]</scope>
</reference>
<keyword evidence="1" id="KW-0175">Coiled coil</keyword>
<feature type="coiled-coil region" evidence="1">
    <location>
        <begin position="17"/>
        <end position="91"/>
    </location>
</feature>
<dbReference type="SUPFAM" id="SSF50978">
    <property type="entry name" value="WD40 repeat-like"/>
    <property type="match status" value="1"/>
</dbReference>
<dbReference type="AlphaFoldDB" id="A0A3P3Y1Z9"/>
<feature type="compositionally biased region" description="Acidic residues" evidence="2">
    <location>
        <begin position="1160"/>
        <end position="1173"/>
    </location>
</feature>
<dbReference type="Gene3D" id="2.130.10.10">
    <property type="entry name" value="YVTN repeat-like/Quinoprotein amine dehydrogenase"/>
    <property type="match status" value="2"/>
</dbReference>
<feature type="coiled-coil region" evidence="1">
    <location>
        <begin position="202"/>
        <end position="236"/>
    </location>
</feature>
<organism evidence="3 4">
    <name type="scientific">Plasmodiophora brassicae</name>
    <name type="common">Clubroot disease agent</name>
    <dbReference type="NCBI Taxonomy" id="37360"/>
    <lineage>
        <taxon>Eukaryota</taxon>
        <taxon>Sar</taxon>
        <taxon>Rhizaria</taxon>
        <taxon>Endomyxa</taxon>
        <taxon>Phytomyxea</taxon>
        <taxon>Plasmodiophorida</taxon>
        <taxon>Plasmodiophoridae</taxon>
        <taxon>Plasmodiophora</taxon>
    </lineage>
</organism>
<dbReference type="EMBL" id="OVEO01000002">
    <property type="protein sequence ID" value="SPQ94094.1"/>
    <property type="molecule type" value="Genomic_DNA"/>
</dbReference>
<gene>
    <name evidence="3" type="ORF">PLBR_LOCUS1309</name>
</gene>
<evidence type="ECO:0000256" key="1">
    <source>
        <dbReference type="SAM" id="Coils"/>
    </source>
</evidence>
<evidence type="ECO:0000256" key="2">
    <source>
        <dbReference type="SAM" id="MobiDB-lite"/>
    </source>
</evidence>
<geneLocation type="mitochondrion" evidence="3"/>
<sequence>MHSRAPSSSQVPTAASLAALEAELAEKQAQVGRARDLVRRFGKDERAQVRARLQEDLQRHERAIEEARTRRRDLQSQVVDHEVELRDLVEQENALAEHLHRLTCQKHLDLVRYADIELGQMRDNRANLERLIRARHAQLLAIRCEISGRDRASVDDMRYLLQKADSLQRELLNDGATEAVADLLKPSSDGTSPATRILEAALAKRRLEMDRARMDRDEAQRRLTEQRRALAAQTRSLLERKQRHTLLAARGVDVLEAIELGDAPPTPFVLANATDDDDRPPEPAIEPVQEMVARVQERLVEGRRLLVERRARLATDSARVGRVGADDMGPGSYPDWQVPIYWSMRAIVDNVVVPRAMGQIAAMLPVDEGELEERQRQWARACMEIDAQASEHERKRALVLVWEGLLRDGVDSLLRQIADHVCKARDDVSALVKDVIIGGLIGQATDDVSRAYDVVVDLHADGRRRGRRRFRHGNVVTRADVFEAKRDAERGAHDRRRTLLGRLRARPDASKNQKRRRKVVAVDGPVDDATERKEIDEDEGVVVVDVDGFAGQPPTGSFEEAYCKAWHAALTTVHGQAGGYVAVRGDASGRFVLGAGTDGSLEVAEVATGHTHRQLPGIGHSRRWKLMASGPWSRLLSAATATTKGTVALWDVAVGEPGASSVAPRVPRRVDEISFVDLVSKKPDPPKRNMSDEVASAFVVIDPPHPVPSAIAVHRAVTFNLDTPSVVVGMDNGDLVRWNTSNATAQMLTGRSAASREPGPVSAPGGGFVRREFHHGHRSSICMMDFLADTDLVSADKDGYVIVWRTDRLSGFDWFQPRRRFHVSVAETYFDDDRSRPAQQLFPPAGVPIDLLNGAAYEDALRRRLVTAGYRSWRSRSPDTLYPQAGDGECWTHAFRRDQGRLIAHERRPVRCRQRRASLIGAQMTPTGTDLVILSWFPKDTVGNRASRASFHVGSIDGKAQDSEERFRHVADIAVADDLESATGAQIAVWRISNVFDPPGTDFIFVLTVVSPTFVSVISLSTGATVMKIALPGSSQGRTPSDLAVFSGSHSIAVCYATSRAIDTWTIEDRNDEEHRRQYTLRMRLQSQRLQAAPVEQRVRVSSTEWGFGYVDFDVPNTRFDAQAKLRELVKTLVDHAVMGTRWVPPEQPIRPQPGTDDVKDADEEGATEDETPDAVPADVPSNQATKQPSPKARAKGWRPWRSGTPR</sequence>
<evidence type="ECO:0000313" key="3">
    <source>
        <dbReference type="EMBL" id="SPQ94094.1"/>
    </source>
</evidence>
<accession>A0A3P3Y1Z9</accession>